<protein>
    <submittedName>
        <fullName evidence="2">Uncharacterized protein</fullName>
    </submittedName>
</protein>
<dbReference type="PANTHER" id="PTHR10676:SF310">
    <property type="entry name" value="DYNEIN AXONEMAL HEAVY CHAIN 7"/>
    <property type="match status" value="1"/>
</dbReference>
<evidence type="ECO:0000256" key="1">
    <source>
        <dbReference type="SAM" id="Coils"/>
    </source>
</evidence>
<dbReference type="InterPro" id="IPR026983">
    <property type="entry name" value="DHC"/>
</dbReference>
<dbReference type="PANTHER" id="PTHR10676">
    <property type="entry name" value="DYNEIN HEAVY CHAIN FAMILY PROTEIN"/>
    <property type="match status" value="1"/>
</dbReference>
<dbReference type="GO" id="GO:0060294">
    <property type="term" value="P:cilium movement involved in cell motility"/>
    <property type="evidence" value="ECO:0007669"/>
    <property type="project" value="TreeGrafter"/>
</dbReference>
<feature type="non-terminal residue" evidence="2">
    <location>
        <position position="1"/>
    </location>
</feature>
<dbReference type="GO" id="GO:0051959">
    <property type="term" value="F:dynein light intermediate chain binding"/>
    <property type="evidence" value="ECO:0007669"/>
    <property type="project" value="InterPro"/>
</dbReference>
<accession>A0A0B6Z3B8</accession>
<dbReference type="GO" id="GO:0045505">
    <property type="term" value="F:dynein intermediate chain binding"/>
    <property type="evidence" value="ECO:0007669"/>
    <property type="project" value="InterPro"/>
</dbReference>
<dbReference type="GO" id="GO:0097729">
    <property type="term" value="C:9+2 motile cilium"/>
    <property type="evidence" value="ECO:0007669"/>
    <property type="project" value="TreeGrafter"/>
</dbReference>
<dbReference type="GO" id="GO:0008569">
    <property type="term" value="F:minus-end-directed microtubule motor activity"/>
    <property type="evidence" value="ECO:0007669"/>
    <property type="project" value="TreeGrafter"/>
</dbReference>
<dbReference type="AlphaFoldDB" id="A0A0B6Z3B8"/>
<dbReference type="Gene3D" id="1.20.920.20">
    <property type="match status" value="1"/>
</dbReference>
<feature type="non-terminal residue" evidence="2">
    <location>
        <position position="151"/>
    </location>
</feature>
<name>A0A0B6Z3B8_9EUPU</name>
<gene>
    <name evidence="2" type="primary">ORF46355</name>
</gene>
<keyword evidence="1" id="KW-0175">Coiled coil</keyword>
<reference evidence="2" key="1">
    <citation type="submission" date="2014-12" db="EMBL/GenBank/DDBJ databases">
        <title>Insight into the proteome of Arion vulgaris.</title>
        <authorList>
            <person name="Aradska J."/>
            <person name="Bulat T."/>
            <person name="Smidak R."/>
            <person name="Sarate P."/>
            <person name="Gangsoo J."/>
            <person name="Sialana F."/>
            <person name="Bilban M."/>
            <person name="Lubec G."/>
        </authorList>
    </citation>
    <scope>NUCLEOTIDE SEQUENCE</scope>
    <source>
        <tissue evidence="2">Skin</tissue>
    </source>
</reference>
<dbReference type="GO" id="GO:0036156">
    <property type="term" value="C:inner dynein arm"/>
    <property type="evidence" value="ECO:0007669"/>
    <property type="project" value="TreeGrafter"/>
</dbReference>
<dbReference type="EMBL" id="HACG01016002">
    <property type="protein sequence ID" value="CEK62867.1"/>
    <property type="molecule type" value="Transcribed_RNA"/>
</dbReference>
<proteinExistence type="predicted"/>
<organism evidence="2">
    <name type="scientific">Arion vulgaris</name>
    <dbReference type="NCBI Taxonomy" id="1028688"/>
    <lineage>
        <taxon>Eukaryota</taxon>
        <taxon>Metazoa</taxon>
        <taxon>Spiralia</taxon>
        <taxon>Lophotrochozoa</taxon>
        <taxon>Mollusca</taxon>
        <taxon>Gastropoda</taxon>
        <taxon>Heterobranchia</taxon>
        <taxon>Euthyneura</taxon>
        <taxon>Panpulmonata</taxon>
        <taxon>Eupulmonata</taxon>
        <taxon>Stylommatophora</taxon>
        <taxon>Helicina</taxon>
        <taxon>Arionoidea</taxon>
        <taxon>Arionidae</taxon>
        <taxon>Arion</taxon>
    </lineage>
</organism>
<sequence length="151" mass="17408">NLEKYINQHKETVKVAKAIEKQIQVIERKIAKASNLMENMSMQHFLWRSELKRSRKHIDSAPGDALITTACLMFHGPLDDKSRLNLLHDWLDHMKQNSFDAQAHMKEDPFSTIANLDLQQSYICEKNQEGSDTIHGSHCTESLYSEVNLQS</sequence>
<feature type="coiled-coil region" evidence="1">
    <location>
        <begin position="16"/>
        <end position="43"/>
    </location>
</feature>
<evidence type="ECO:0000313" key="2">
    <source>
        <dbReference type="EMBL" id="CEK62867.1"/>
    </source>
</evidence>